<feature type="transmembrane region" description="Helical" evidence="5">
    <location>
        <begin position="140"/>
        <end position="161"/>
    </location>
</feature>
<evidence type="ECO:0000256" key="1">
    <source>
        <dbReference type="ARBA" id="ARBA00004141"/>
    </source>
</evidence>
<dbReference type="AlphaFoldDB" id="A0A2W1JPF1"/>
<organism evidence="6 7">
    <name type="scientific">Acaryochloris thomasi RCC1774</name>
    <dbReference type="NCBI Taxonomy" id="1764569"/>
    <lineage>
        <taxon>Bacteria</taxon>
        <taxon>Bacillati</taxon>
        <taxon>Cyanobacteriota</taxon>
        <taxon>Cyanophyceae</taxon>
        <taxon>Acaryochloridales</taxon>
        <taxon>Acaryochloridaceae</taxon>
        <taxon>Acaryochloris</taxon>
        <taxon>Acaryochloris thomasi</taxon>
    </lineage>
</organism>
<dbReference type="GO" id="GO:0016765">
    <property type="term" value="F:transferase activity, transferring alkyl or aryl (other than methyl) groups"/>
    <property type="evidence" value="ECO:0007669"/>
    <property type="project" value="InterPro"/>
</dbReference>
<dbReference type="RefSeq" id="WP_110988328.1">
    <property type="nucleotide sequence ID" value="NZ_CAWNWM010000021.1"/>
</dbReference>
<protein>
    <submittedName>
        <fullName evidence="6">Uncharacterized protein</fullName>
    </submittedName>
</protein>
<proteinExistence type="predicted"/>
<feature type="transmembrane region" description="Helical" evidence="5">
    <location>
        <begin position="197"/>
        <end position="222"/>
    </location>
</feature>
<keyword evidence="3 5" id="KW-1133">Transmembrane helix</keyword>
<evidence type="ECO:0000256" key="2">
    <source>
        <dbReference type="ARBA" id="ARBA00022692"/>
    </source>
</evidence>
<comment type="caution">
    <text evidence="6">The sequence shown here is derived from an EMBL/GenBank/DDBJ whole genome shotgun (WGS) entry which is preliminary data.</text>
</comment>
<dbReference type="InterPro" id="IPR000537">
    <property type="entry name" value="UbiA_prenyltransferase"/>
</dbReference>
<feature type="transmembrane region" description="Helical" evidence="5">
    <location>
        <begin position="242"/>
        <end position="263"/>
    </location>
</feature>
<accession>A0A2W1JPF1</accession>
<dbReference type="PROSITE" id="PS51257">
    <property type="entry name" value="PROKAR_LIPOPROTEIN"/>
    <property type="match status" value="1"/>
</dbReference>
<dbReference type="CDD" id="cd13961">
    <property type="entry name" value="PT_UbiA_DGGGPS"/>
    <property type="match status" value="1"/>
</dbReference>
<sequence>MVSLTPRRIDHFGTVRAFAQLCRPTLSVLAAVASCLTIYALNPDAPGLLYRLTAIVLVCTTAGAFAINDYDDIEKDRINHPERPLPSRILMPQHAWWAAVVLFGVALLAAIPLGLLSWMLVAVSTLLLWNYSAILNVSGILGNGVVATIVAVLILFASLVAGRPLAMLYPSAFLFCYILAKEIVWDIHDAVGDRNRNVYTIANLWGAGAAFTIAWGLLMLLWVSVPVAMAIGRSETIASLSMAHPLLFGICSSTMLASFSLALRRYQRKQTSSTYTSLITLGRLGMIIGLIGLLGTAPPL</sequence>
<evidence type="ECO:0000256" key="3">
    <source>
        <dbReference type="ARBA" id="ARBA00022989"/>
    </source>
</evidence>
<dbReference type="PANTHER" id="PTHR42723:SF1">
    <property type="entry name" value="CHLOROPHYLL SYNTHASE, CHLOROPLASTIC"/>
    <property type="match status" value="1"/>
</dbReference>
<comment type="subcellular location">
    <subcellularLocation>
        <location evidence="1">Membrane</location>
        <topology evidence="1">Multi-pass membrane protein</topology>
    </subcellularLocation>
</comment>
<dbReference type="GO" id="GO:0016020">
    <property type="term" value="C:membrane"/>
    <property type="evidence" value="ECO:0007669"/>
    <property type="project" value="UniProtKB-SubCell"/>
</dbReference>
<evidence type="ECO:0000313" key="6">
    <source>
        <dbReference type="EMBL" id="PZD71121.1"/>
    </source>
</evidence>
<dbReference type="Pfam" id="PF01040">
    <property type="entry name" value="UbiA"/>
    <property type="match status" value="1"/>
</dbReference>
<dbReference type="InterPro" id="IPR044878">
    <property type="entry name" value="UbiA_sf"/>
</dbReference>
<keyword evidence="7" id="KW-1185">Reference proteome</keyword>
<name>A0A2W1JPF1_9CYAN</name>
<evidence type="ECO:0000256" key="5">
    <source>
        <dbReference type="SAM" id="Phobius"/>
    </source>
</evidence>
<dbReference type="InterPro" id="IPR050475">
    <property type="entry name" value="Prenyltransferase_related"/>
</dbReference>
<dbReference type="EMBL" id="PQWO01000021">
    <property type="protein sequence ID" value="PZD71121.1"/>
    <property type="molecule type" value="Genomic_DNA"/>
</dbReference>
<evidence type="ECO:0000313" key="7">
    <source>
        <dbReference type="Proteomes" id="UP000248857"/>
    </source>
</evidence>
<dbReference type="Proteomes" id="UP000248857">
    <property type="component" value="Unassembled WGS sequence"/>
</dbReference>
<dbReference type="Gene3D" id="1.10.357.140">
    <property type="entry name" value="UbiA prenyltransferase"/>
    <property type="match status" value="1"/>
</dbReference>
<dbReference type="PANTHER" id="PTHR42723">
    <property type="entry name" value="CHLOROPHYLL SYNTHASE"/>
    <property type="match status" value="1"/>
</dbReference>
<feature type="transmembrane region" description="Helical" evidence="5">
    <location>
        <begin position="21"/>
        <end position="42"/>
    </location>
</feature>
<dbReference type="OrthoDB" id="9811562at2"/>
<feature type="transmembrane region" description="Helical" evidence="5">
    <location>
        <begin position="48"/>
        <end position="68"/>
    </location>
</feature>
<gene>
    <name evidence="6" type="ORF">C1752_07849</name>
</gene>
<feature type="transmembrane region" description="Helical" evidence="5">
    <location>
        <begin position="275"/>
        <end position="297"/>
    </location>
</feature>
<evidence type="ECO:0000256" key="4">
    <source>
        <dbReference type="ARBA" id="ARBA00023136"/>
    </source>
</evidence>
<keyword evidence="4 5" id="KW-0472">Membrane</keyword>
<keyword evidence="2 5" id="KW-0812">Transmembrane</keyword>
<reference evidence="6 7" key="1">
    <citation type="journal article" date="2018" name="Sci. Rep.">
        <title>A novel species of the marine cyanobacterium Acaryochloris with a unique pigment content and lifestyle.</title>
        <authorList>
            <person name="Partensky F."/>
            <person name="Six C."/>
            <person name="Ratin M."/>
            <person name="Garczarek L."/>
            <person name="Vaulot D."/>
            <person name="Probert I."/>
            <person name="Calteau A."/>
            <person name="Gourvil P."/>
            <person name="Marie D."/>
            <person name="Grebert T."/>
            <person name="Bouchier C."/>
            <person name="Le Panse S."/>
            <person name="Gachenot M."/>
            <person name="Rodriguez F."/>
            <person name="Garrido J.L."/>
        </authorList>
    </citation>
    <scope>NUCLEOTIDE SEQUENCE [LARGE SCALE GENOMIC DNA]</scope>
    <source>
        <strain evidence="6 7">RCC1774</strain>
    </source>
</reference>